<dbReference type="GO" id="GO:0030490">
    <property type="term" value="P:maturation of SSU-rRNA"/>
    <property type="evidence" value="ECO:0007669"/>
    <property type="project" value="UniProtKB-UniRule"/>
</dbReference>
<organism evidence="3 4">
    <name type="scientific">Caminicella sporogenes DSM 14501</name>
    <dbReference type="NCBI Taxonomy" id="1121266"/>
    <lineage>
        <taxon>Bacteria</taxon>
        <taxon>Bacillati</taxon>
        <taxon>Bacillota</taxon>
        <taxon>Clostridia</taxon>
        <taxon>Peptostreptococcales</taxon>
        <taxon>Caminicellaceae</taxon>
        <taxon>Caminicella</taxon>
    </lineage>
</organism>
<dbReference type="RefSeq" id="WP_072965431.1">
    <property type="nucleotide sequence ID" value="NZ_FRAJ01000003.1"/>
</dbReference>
<dbReference type="HAMAP" id="MF_00003">
    <property type="entry name" value="RbfA"/>
    <property type="match status" value="1"/>
</dbReference>
<dbReference type="InterPro" id="IPR015946">
    <property type="entry name" value="KH_dom-like_a/b"/>
</dbReference>
<dbReference type="PANTHER" id="PTHR33515:SF1">
    <property type="entry name" value="RIBOSOME-BINDING FACTOR A, CHLOROPLASTIC-RELATED"/>
    <property type="match status" value="1"/>
</dbReference>
<accession>A0A1M6L849</accession>
<dbReference type="Pfam" id="PF02033">
    <property type="entry name" value="RBFA"/>
    <property type="match status" value="1"/>
</dbReference>
<comment type="subcellular location">
    <subcellularLocation>
        <location evidence="2">Cytoplasm</location>
    </subcellularLocation>
</comment>
<sequence>MRYARTNRISEEIKKIVSSIIMNQLKDPRISKLTSITHVDTTNDLRYTNIYISIFDDSVDKNETIEALNNAKGYIRRELGKHLKVRYTPEPIFKLDESIEHGVYMSKLIEKVNKNSSVQEVDENE</sequence>
<dbReference type="SUPFAM" id="SSF89919">
    <property type="entry name" value="Ribosome-binding factor A, RbfA"/>
    <property type="match status" value="1"/>
</dbReference>
<dbReference type="GO" id="GO:0043024">
    <property type="term" value="F:ribosomal small subunit binding"/>
    <property type="evidence" value="ECO:0007669"/>
    <property type="project" value="TreeGrafter"/>
</dbReference>
<gene>
    <name evidence="2" type="primary">rbfA</name>
    <name evidence="3" type="ORF">SAMN02745883_00111</name>
</gene>
<comment type="subunit">
    <text evidence="2">Monomer. Binds 30S ribosomal subunits, but not 50S ribosomal subunits or 70S ribosomes.</text>
</comment>
<dbReference type="PANTHER" id="PTHR33515">
    <property type="entry name" value="RIBOSOME-BINDING FACTOR A, CHLOROPLASTIC-RELATED"/>
    <property type="match status" value="1"/>
</dbReference>
<dbReference type="Proteomes" id="UP000184082">
    <property type="component" value="Unassembled WGS sequence"/>
</dbReference>
<dbReference type="EMBL" id="FRAJ01000003">
    <property type="protein sequence ID" value="SHJ67363.1"/>
    <property type="molecule type" value="Genomic_DNA"/>
</dbReference>
<evidence type="ECO:0000313" key="4">
    <source>
        <dbReference type="Proteomes" id="UP000184082"/>
    </source>
</evidence>
<dbReference type="Gene3D" id="3.30.300.20">
    <property type="match status" value="1"/>
</dbReference>
<keyword evidence="2" id="KW-0963">Cytoplasm</keyword>
<dbReference type="InterPro" id="IPR023799">
    <property type="entry name" value="RbfA_dom_sf"/>
</dbReference>
<keyword evidence="4" id="KW-1185">Reference proteome</keyword>
<dbReference type="AlphaFoldDB" id="A0A1M6L849"/>
<dbReference type="NCBIfam" id="TIGR00082">
    <property type="entry name" value="rbfA"/>
    <property type="match status" value="1"/>
</dbReference>
<comment type="similarity">
    <text evidence="2">Belongs to the RbfA family.</text>
</comment>
<keyword evidence="1 2" id="KW-0690">Ribosome biogenesis</keyword>
<evidence type="ECO:0000256" key="2">
    <source>
        <dbReference type="HAMAP-Rule" id="MF_00003"/>
    </source>
</evidence>
<proteinExistence type="inferred from homology"/>
<dbReference type="STRING" id="1121266.SAMN02745883_00111"/>
<dbReference type="InterPro" id="IPR000238">
    <property type="entry name" value="RbfA"/>
</dbReference>
<dbReference type="GO" id="GO:0005829">
    <property type="term" value="C:cytosol"/>
    <property type="evidence" value="ECO:0007669"/>
    <property type="project" value="TreeGrafter"/>
</dbReference>
<reference evidence="3 4" key="1">
    <citation type="submission" date="2016-11" db="EMBL/GenBank/DDBJ databases">
        <authorList>
            <person name="Jaros S."/>
            <person name="Januszkiewicz K."/>
            <person name="Wedrychowicz H."/>
        </authorList>
    </citation>
    <scope>NUCLEOTIDE SEQUENCE [LARGE SCALE GENOMIC DNA]</scope>
    <source>
        <strain evidence="3 4">DSM 14501</strain>
    </source>
</reference>
<evidence type="ECO:0000256" key="1">
    <source>
        <dbReference type="ARBA" id="ARBA00022517"/>
    </source>
</evidence>
<name>A0A1M6L849_9FIRM</name>
<comment type="function">
    <text evidence="2">One of several proteins that assist in the late maturation steps of the functional core of the 30S ribosomal subunit. Associates with free 30S ribosomal subunits (but not with 30S subunits that are part of 70S ribosomes or polysomes). Required for efficient processing of 16S rRNA. May interact with the 5'-terminal helix region of 16S rRNA.</text>
</comment>
<protein>
    <recommendedName>
        <fullName evidence="2">Ribosome-binding factor A</fullName>
    </recommendedName>
</protein>
<evidence type="ECO:0000313" key="3">
    <source>
        <dbReference type="EMBL" id="SHJ67363.1"/>
    </source>
</evidence>